<keyword evidence="2" id="KW-1185">Reference proteome</keyword>
<comment type="caution">
    <text evidence="1">The sequence shown here is derived from an EMBL/GenBank/DDBJ whole genome shotgun (WGS) entry which is preliminary data.</text>
</comment>
<name>A0ABR3IPB4_9AGAR</name>
<protein>
    <submittedName>
        <fullName evidence="1">Uncharacterized protein</fullName>
    </submittedName>
</protein>
<dbReference type="EMBL" id="JASNQZ010000019">
    <property type="protein sequence ID" value="KAL0945130.1"/>
    <property type="molecule type" value="Genomic_DNA"/>
</dbReference>
<evidence type="ECO:0000313" key="2">
    <source>
        <dbReference type="Proteomes" id="UP001556367"/>
    </source>
</evidence>
<evidence type="ECO:0000313" key="1">
    <source>
        <dbReference type="EMBL" id="KAL0945130.1"/>
    </source>
</evidence>
<accession>A0ABR3IPB4</accession>
<gene>
    <name evidence="1" type="ORF">HGRIS_004283</name>
</gene>
<proteinExistence type="predicted"/>
<organism evidence="1 2">
    <name type="scientific">Hohenbuehelia grisea</name>
    <dbReference type="NCBI Taxonomy" id="104357"/>
    <lineage>
        <taxon>Eukaryota</taxon>
        <taxon>Fungi</taxon>
        <taxon>Dikarya</taxon>
        <taxon>Basidiomycota</taxon>
        <taxon>Agaricomycotina</taxon>
        <taxon>Agaricomycetes</taxon>
        <taxon>Agaricomycetidae</taxon>
        <taxon>Agaricales</taxon>
        <taxon>Pleurotineae</taxon>
        <taxon>Pleurotaceae</taxon>
        <taxon>Hohenbuehelia</taxon>
    </lineage>
</organism>
<dbReference type="Proteomes" id="UP001556367">
    <property type="component" value="Unassembled WGS sequence"/>
</dbReference>
<sequence>MDSGRQDNAMRLISCDRQAVGDLYSNLSTSFTFPFGTPQPGTFNPIIKDQELLYPRTPLRSPPPSPRLYSSNPLVFRPGLSSPIQVEMVDNKHRSTKDGSEVGSENTIKVDIRVRDVYFQDNISSIFDTIQKWMTRILENVCGVNRSTDLEAFINHPP</sequence>
<reference evidence="2" key="1">
    <citation type="submission" date="2024-06" db="EMBL/GenBank/DDBJ databases">
        <title>Multi-omics analyses provide insights into the biosynthesis of the anticancer antibiotic pleurotin in Hohenbuehelia grisea.</title>
        <authorList>
            <person name="Weaver J.A."/>
            <person name="Alberti F."/>
        </authorList>
    </citation>
    <scope>NUCLEOTIDE SEQUENCE [LARGE SCALE GENOMIC DNA]</scope>
    <source>
        <strain evidence="2">T-177</strain>
    </source>
</reference>